<keyword evidence="4 9" id="KW-0812">Transmembrane</keyword>
<dbReference type="Pfam" id="PF01252">
    <property type="entry name" value="Peptidase_A8"/>
    <property type="match status" value="1"/>
</dbReference>
<evidence type="ECO:0000256" key="9">
    <source>
        <dbReference type="HAMAP-Rule" id="MF_00161"/>
    </source>
</evidence>
<keyword evidence="2 9" id="KW-1003">Cell membrane</keyword>
<organism evidence="11 13">
    <name type="scientific">Proteus penneri</name>
    <dbReference type="NCBI Taxonomy" id="102862"/>
    <lineage>
        <taxon>Bacteria</taxon>
        <taxon>Pseudomonadati</taxon>
        <taxon>Pseudomonadota</taxon>
        <taxon>Gammaproteobacteria</taxon>
        <taxon>Enterobacterales</taxon>
        <taxon>Morganellaceae</taxon>
        <taxon>Proteus</taxon>
    </lineage>
</organism>
<feature type="transmembrane region" description="Helical" evidence="9">
    <location>
        <begin position="100"/>
        <end position="122"/>
    </location>
</feature>
<feature type="transmembrane region" description="Helical" evidence="9">
    <location>
        <begin position="12"/>
        <end position="30"/>
    </location>
</feature>
<evidence type="ECO:0000256" key="4">
    <source>
        <dbReference type="ARBA" id="ARBA00022692"/>
    </source>
</evidence>
<feature type="active site" evidence="9">
    <location>
        <position position="123"/>
    </location>
</feature>
<dbReference type="PANTHER" id="PTHR33695:SF1">
    <property type="entry name" value="LIPOPROTEIN SIGNAL PEPTIDASE"/>
    <property type="match status" value="1"/>
</dbReference>
<dbReference type="GeneID" id="76521770"/>
<dbReference type="UniPathway" id="UPA00665"/>
<keyword evidence="3 9" id="KW-0645">Protease</keyword>
<dbReference type="HAMAP" id="MF_00161">
    <property type="entry name" value="LspA"/>
    <property type="match status" value="1"/>
</dbReference>
<keyword evidence="14" id="KW-1185">Reference proteome</keyword>
<feature type="active site" evidence="9">
    <location>
        <position position="141"/>
    </location>
</feature>
<gene>
    <name evidence="9 11" type="primary">lspA</name>
    <name evidence="11" type="ORF">BN1804_01724</name>
    <name evidence="12" type="ORF">JFQ69_08505</name>
</gene>
<dbReference type="EC" id="3.4.23.36" evidence="9"/>
<evidence type="ECO:0000256" key="10">
    <source>
        <dbReference type="RuleBase" id="RU004181"/>
    </source>
</evidence>
<keyword evidence="5 9" id="KW-0064">Aspartyl protease</keyword>
<keyword evidence="11" id="KW-0449">Lipoprotein</keyword>
<reference evidence="11" key="1">
    <citation type="submission" date="2015-06" db="EMBL/GenBank/DDBJ databases">
        <authorList>
            <person name="Urmite Genomes Urmite Genomes"/>
        </authorList>
    </citation>
    <scope>NUCLEOTIDE SEQUENCE [LARGE SCALE GENOMIC DNA]</scope>
    <source>
        <strain evidence="11">CSUR P1867</strain>
    </source>
</reference>
<dbReference type="GO" id="GO:0004190">
    <property type="term" value="F:aspartic-type endopeptidase activity"/>
    <property type="evidence" value="ECO:0007669"/>
    <property type="project" value="UniProtKB-UniRule"/>
</dbReference>
<reference evidence="12 14" key="3">
    <citation type="submission" date="2020-12" db="EMBL/GenBank/DDBJ databases">
        <title>Enhanced detection system for hospital associated transmission using whole genome sequencing surveillance.</title>
        <authorList>
            <person name="Harrison L.H."/>
            <person name="Van Tyne D."/>
            <person name="Marsh J.W."/>
            <person name="Griffith M.P."/>
            <person name="Snyder D.J."/>
            <person name="Cooper V.S."/>
            <person name="Mustapha M."/>
        </authorList>
    </citation>
    <scope>NUCLEOTIDE SEQUENCE [LARGE SCALE GENOMIC DNA]</scope>
    <source>
        <strain evidence="12 14">PR00195</strain>
    </source>
</reference>
<comment type="pathway">
    <text evidence="9">Protein modification; lipoprotein biosynthesis (signal peptide cleavage).</text>
</comment>
<accession>A0A379EIW6</accession>
<dbReference type="NCBIfam" id="TIGR00077">
    <property type="entry name" value="lspA"/>
    <property type="match status" value="1"/>
</dbReference>
<sequence>MKKTLCSTGLRWLWLAVAVVVLDLGTKQYFMQTFRLYESVAVMPFFNFTYAHNYGAAFSFLADKGGWQRWFFALIALAICITLLVMMYKNKASAKLSNVAYALIIGGALGNLSDRLIHGFVIDFLDVYVGDWHWPTFNIADMGICIGAGLIIIESFFPDKNVSPQDTKKQK</sequence>
<comment type="catalytic activity">
    <reaction evidence="9">
        <text>Release of signal peptides from bacterial membrane prolipoproteins. Hydrolyzes -Xaa-Yaa-Zaa-|-(S,diacylglyceryl)Cys-, in which Xaa is hydrophobic (preferably Leu), and Yaa (Ala or Ser) and Zaa (Gly or Ala) have small, neutral side chains.</text>
        <dbReference type="EC" id="3.4.23.36"/>
    </reaction>
</comment>
<dbReference type="EMBL" id="CVRY01000003">
    <property type="protein sequence ID" value="CRL61951.1"/>
    <property type="molecule type" value="Genomic_DNA"/>
</dbReference>
<evidence type="ECO:0000313" key="11">
    <source>
        <dbReference type="EMBL" id="CRL61951.1"/>
    </source>
</evidence>
<comment type="similarity">
    <text evidence="1 9 10">Belongs to the peptidase A8 family.</text>
</comment>
<dbReference type="GO" id="GO:0006508">
    <property type="term" value="P:proteolysis"/>
    <property type="evidence" value="ECO:0007669"/>
    <property type="project" value="UniProtKB-KW"/>
</dbReference>
<evidence type="ECO:0000256" key="2">
    <source>
        <dbReference type="ARBA" id="ARBA00022475"/>
    </source>
</evidence>
<keyword evidence="7 9" id="KW-1133">Transmembrane helix</keyword>
<comment type="subcellular location">
    <subcellularLocation>
        <location evidence="9">Cell membrane</location>
        <topology evidence="9">Multi-pass membrane protein</topology>
    </subcellularLocation>
</comment>
<dbReference type="GO" id="GO:0005886">
    <property type="term" value="C:plasma membrane"/>
    <property type="evidence" value="ECO:0007669"/>
    <property type="project" value="UniProtKB-SubCell"/>
</dbReference>
<evidence type="ECO:0000256" key="5">
    <source>
        <dbReference type="ARBA" id="ARBA00022750"/>
    </source>
</evidence>
<dbReference type="EMBL" id="JAEKCB010000003">
    <property type="protein sequence ID" value="MBJ2117698.1"/>
    <property type="molecule type" value="Genomic_DNA"/>
</dbReference>
<dbReference type="PRINTS" id="PR00781">
    <property type="entry name" value="LIPOSIGPTASE"/>
</dbReference>
<dbReference type="Proteomes" id="UP000183920">
    <property type="component" value="Unassembled WGS sequence"/>
</dbReference>
<evidence type="ECO:0000256" key="8">
    <source>
        <dbReference type="ARBA" id="ARBA00023136"/>
    </source>
</evidence>
<dbReference type="PANTHER" id="PTHR33695">
    <property type="entry name" value="LIPOPROTEIN SIGNAL PEPTIDASE"/>
    <property type="match status" value="1"/>
</dbReference>
<accession>A0A0G4Q8K2</accession>
<keyword evidence="8 9" id="KW-0472">Membrane</keyword>
<feature type="transmembrane region" description="Helical" evidence="9">
    <location>
        <begin position="134"/>
        <end position="153"/>
    </location>
</feature>
<comment type="function">
    <text evidence="9">This protein specifically catalyzes the removal of signal peptides from prolipoproteins.</text>
</comment>
<keyword evidence="6 9" id="KW-0378">Hydrolase</keyword>
<dbReference type="Proteomes" id="UP000619976">
    <property type="component" value="Unassembled WGS sequence"/>
</dbReference>
<proteinExistence type="inferred from homology"/>
<evidence type="ECO:0000313" key="12">
    <source>
        <dbReference type="EMBL" id="MBJ2117698.1"/>
    </source>
</evidence>
<evidence type="ECO:0000256" key="7">
    <source>
        <dbReference type="ARBA" id="ARBA00022989"/>
    </source>
</evidence>
<dbReference type="AlphaFoldDB" id="A0A0G4Q8K2"/>
<name>A0A0G4Q8K2_9GAMM</name>
<evidence type="ECO:0000256" key="6">
    <source>
        <dbReference type="ARBA" id="ARBA00022801"/>
    </source>
</evidence>
<dbReference type="InterPro" id="IPR001872">
    <property type="entry name" value="Peptidase_A8"/>
</dbReference>
<evidence type="ECO:0000256" key="3">
    <source>
        <dbReference type="ARBA" id="ARBA00022670"/>
    </source>
</evidence>
<evidence type="ECO:0000313" key="14">
    <source>
        <dbReference type="Proteomes" id="UP000619976"/>
    </source>
</evidence>
<evidence type="ECO:0000313" key="13">
    <source>
        <dbReference type="Proteomes" id="UP000183920"/>
    </source>
</evidence>
<reference evidence="13" key="2">
    <citation type="submission" date="2015-06" db="EMBL/GenBank/DDBJ databases">
        <authorList>
            <person name="Urmite Genomes"/>
        </authorList>
    </citation>
    <scope>NUCLEOTIDE SEQUENCE [LARGE SCALE GENOMIC DNA]</scope>
    <source>
        <strain evidence="13">CSUR P1867</strain>
    </source>
</reference>
<dbReference type="RefSeq" id="WP_072063721.1">
    <property type="nucleotide sequence ID" value="NZ_CAXOKJ010000002.1"/>
</dbReference>
<feature type="transmembrane region" description="Helical" evidence="9">
    <location>
        <begin position="70"/>
        <end position="88"/>
    </location>
</feature>
<protein>
    <recommendedName>
        <fullName evidence="9">Lipoprotein signal peptidase</fullName>
        <ecNumber evidence="9">3.4.23.36</ecNumber>
    </recommendedName>
    <alternativeName>
        <fullName evidence="9">Prolipoprotein signal peptidase</fullName>
    </alternativeName>
    <alternativeName>
        <fullName evidence="9">Signal peptidase II</fullName>
        <shortName evidence="9">SPase II</shortName>
    </alternativeName>
</protein>
<evidence type="ECO:0000256" key="1">
    <source>
        <dbReference type="ARBA" id="ARBA00006139"/>
    </source>
</evidence>